<dbReference type="Proteomes" id="UP000789396">
    <property type="component" value="Unassembled WGS sequence"/>
</dbReference>
<gene>
    <name evidence="1" type="ORF">RFULGI_LOCUS8483</name>
</gene>
<proteinExistence type="predicted"/>
<reference evidence="1" key="1">
    <citation type="submission" date="2021-06" db="EMBL/GenBank/DDBJ databases">
        <authorList>
            <person name="Kallberg Y."/>
            <person name="Tangrot J."/>
            <person name="Rosling A."/>
        </authorList>
    </citation>
    <scope>NUCLEOTIDE SEQUENCE</scope>
    <source>
        <strain evidence="1">IN212</strain>
    </source>
</reference>
<dbReference type="OrthoDB" id="2374622at2759"/>
<protein>
    <submittedName>
        <fullName evidence="1">9812_t:CDS:1</fullName>
    </submittedName>
</protein>
<comment type="caution">
    <text evidence="1">The sequence shown here is derived from an EMBL/GenBank/DDBJ whole genome shotgun (WGS) entry which is preliminary data.</text>
</comment>
<evidence type="ECO:0000313" key="1">
    <source>
        <dbReference type="EMBL" id="CAG8651702.1"/>
    </source>
</evidence>
<sequence length="102" mass="11909">EDITTELIRILTQFITKYCHNTGLDMQKICNIQNDNTNIETNSSTINIEPNNRQPLIDTSSRYNITKQKPNREQRICSYCLDKGHNICRCTQYKADLVNKEN</sequence>
<organism evidence="1 2">
    <name type="scientific">Racocetra fulgida</name>
    <dbReference type="NCBI Taxonomy" id="60492"/>
    <lineage>
        <taxon>Eukaryota</taxon>
        <taxon>Fungi</taxon>
        <taxon>Fungi incertae sedis</taxon>
        <taxon>Mucoromycota</taxon>
        <taxon>Glomeromycotina</taxon>
        <taxon>Glomeromycetes</taxon>
        <taxon>Diversisporales</taxon>
        <taxon>Gigasporaceae</taxon>
        <taxon>Racocetra</taxon>
    </lineage>
</organism>
<feature type="non-terminal residue" evidence="1">
    <location>
        <position position="102"/>
    </location>
</feature>
<accession>A0A9N9DWG1</accession>
<dbReference type="EMBL" id="CAJVPZ010013760">
    <property type="protein sequence ID" value="CAG8651702.1"/>
    <property type="molecule type" value="Genomic_DNA"/>
</dbReference>
<keyword evidence="2" id="KW-1185">Reference proteome</keyword>
<evidence type="ECO:0000313" key="2">
    <source>
        <dbReference type="Proteomes" id="UP000789396"/>
    </source>
</evidence>
<name>A0A9N9DWG1_9GLOM</name>
<dbReference type="AlphaFoldDB" id="A0A9N9DWG1"/>